<dbReference type="PROSITE" id="PS50995">
    <property type="entry name" value="HTH_MARR_2"/>
    <property type="match status" value="1"/>
</dbReference>
<accession>A0ABS8F8Q3</accession>
<keyword evidence="2" id="KW-0238">DNA-binding</keyword>
<dbReference type="InterPro" id="IPR000835">
    <property type="entry name" value="HTH_MarR-typ"/>
</dbReference>
<dbReference type="EMBL" id="JAJEQL010000013">
    <property type="protein sequence ID" value="MCC2199497.1"/>
    <property type="molecule type" value="Genomic_DNA"/>
</dbReference>
<dbReference type="CDD" id="cd00090">
    <property type="entry name" value="HTH_ARSR"/>
    <property type="match status" value="1"/>
</dbReference>
<name>A0ABS8F8Q3_9FIRM</name>
<evidence type="ECO:0000313" key="5">
    <source>
        <dbReference type="EMBL" id="MCC2199497.1"/>
    </source>
</evidence>
<evidence type="ECO:0000313" key="6">
    <source>
        <dbReference type="Proteomes" id="UP001430637"/>
    </source>
</evidence>
<evidence type="ECO:0000259" key="4">
    <source>
        <dbReference type="PROSITE" id="PS50995"/>
    </source>
</evidence>
<dbReference type="InterPro" id="IPR036388">
    <property type="entry name" value="WH-like_DNA-bd_sf"/>
</dbReference>
<dbReference type="SMART" id="SM00347">
    <property type="entry name" value="HTH_MARR"/>
    <property type="match status" value="1"/>
</dbReference>
<protein>
    <submittedName>
        <fullName evidence="5">MarR family transcriptional regulator</fullName>
    </submittedName>
</protein>
<dbReference type="InterPro" id="IPR011991">
    <property type="entry name" value="ArsR-like_HTH"/>
</dbReference>
<dbReference type="InterPro" id="IPR036390">
    <property type="entry name" value="WH_DNA-bd_sf"/>
</dbReference>
<evidence type="ECO:0000256" key="1">
    <source>
        <dbReference type="ARBA" id="ARBA00023015"/>
    </source>
</evidence>
<gene>
    <name evidence="5" type="ORF">LKD23_06985</name>
</gene>
<evidence type="ECO:0000256" key="2">
    <source>
        <dbReference type="ARBA" id="ARBA00023125"/>
    </source>
</evidence>
<proteinExistence type="predicted"/>
<comment type="caution">
    <text evidence="5">The sequence shown here is derived from an EMBL/GenBank/DDBJ whole genome shotgun (WGS) entry which is preliminary data.</text>
</comment>
<organism evidence="5 6">
    <name type="scientific">Faecalibacterium butyricigenerans</name>
    <dbReference type="NCBI Taxonomy" id="1851427"/>
    <lineage>
        <taxon>Bacteria</taxon>
        <taxon>Bacillati</taxon>
        <taxon>Bacillota</taxon>
        <taxon>Clostridia</taxon>
        <taxon>Eubacteriales</taxon>
        <taxon>Oscillospiraceae</taxon>
        <taxon>Faecalibacterium</taxon>
    </lineage>
</organism>
<keyword evidence="1" id="KW-0805">Transcription regulation</keyword>
<keyword evidence="3" id="KW-0804">Transcription</keyword>
<reference evidence="5" key="1">
    <citation type="submission" date="2021-10" db="EMBL/GenBank/DDBJ databases">
        <title>Anaerobic single-cell dispensing facilitates the cultivation of human gut bacteria.</title>
        <authorList>
            <person name="Afrizal A."/>
        </authorList>
    </citation>
    <scope>NUCLEOTIDE SEQUENCE</scope>
    <source>
        <strain evidence="5">CLA-AA-H233</strain>
    </source>
</reference>
<evidence type="ECO:0000256" key="3">
    <source>
        <dbReference type="ARBA" id="ARBA00023163"/>
    </source>
</evidence>
<keyword evidence="6" id="KW-1185">Reference proteome</keyword>
<dbReference type="Pfam" id="PF12802">
    <property type="entry name" value="MarR_2"/>
    <property type="match status" value="1"/>
</dbReference>
<dbReference type="PANTHER" id="PTHR42756">
    <property type="entry name" value="TRANSCRIPTIONAL REGULATOR, MARR"/>
    <property type="match status" value="1"/>
</dbReference>
<dbReference type="Proteomes" id="UP001430637">
    <property type="component" value="Unassembled WGS sequence"/>
</dbReference>
<feature type="domain" description="HTH marR-type" evidence="4">
    <location>
        <begin position="1"/>
        <end position="133"/>
    </location>
</feature>
<dbReference type="Gene3D" id="1.10.10.10">
    <property type="entry name" value="Winged helix-like DNA-binding domain superfamily/Winged helix DNA-binding domain"/>
    <property type="match status" value="1"/>
</dbReference>
<sequence>MNFWDHHKAITCYYELLMSSVCQKYQLRQMEYDILMFLYHNPQYHTAADIVRVRNSTKSHVSTSLKVLEERGLIEKKVADGNKKHIDVYLSASAQPIIAEGLEAQRQFARDMFQGLSEPQIAACKQAFQKICDNAEECLKIKGMTHHES</sequence>
<dbReference type="RefSeq" id="WP_227621020.1">
    <property type="nucleotide sequence ID" value="NZ_JAJEQL010000013.1"/>
</dbReference>
<dbReference type="SUPFAM" id="SSF46785">
    <property type="entry name" value="Winged helix' DNA-binding domain"/>
    <property type="match status" value="1"/>
</dbReference>
<dbReference type="PANTHER" id="PTHR42756:SF1">
    <property type="entry name" value="TRANSCRIPTIONAL REPRESSOR OF EMRAB OPERON"/>
    <property type="match status" value="1"/>
</dbReference>